<dbReference type="Proteomes" id="UP001204445">
    <property type="component" value="Unassembled WGS sequence"/>
</dbReference>
<dbReference type="GO" id="GO:0004722">
    <property type="term" value="F:protein serine/threonine phosphatase activity"/>
    <property type="evidence" value="ECO:0007669"/>
    <property type="project" value="InterPro"/>
</dbReference>
<gene>
    <name evidence="2" type="ORF">J2T55_000429</name>
</gene>
<evidence type="ECO:0000313" key="2">
    <source>
        <dbReference type="EMBL" id="MCS3902433.1"/>
    </source>
</evidence>
<evidence type="ECO:0000259" key="1">
    <source>
        <dbReference type="PROSITE" id="PS51746"/>
    </source>
</evidence>
<dbReference type="RefSeq" id="WP_259053954.1">
    <property type="nucleotide sequence ID" value="NZ_JANUCT010000002.1"/>
</dbReference>
<dbReference type="SMART" id="SM00331">
    <property type="entry name" value="PP2C_SIG"/>
    <property type="match status" value="1"/>
</dbReference>
<feature type="domain" description="PPM-type phosphatase" evidence="1">
    <location>
        <begin position="29"/>
        <end position="260"/>
    </location>
</feature>
<name>A0AAE3HJM0_9GAMM</name>
<comment type="caution">
    <text evidence="2">The sequence shown here is derived from an EMBL/GenBank/DDBJ whole genome shotgun (WGS) entry which is preliminary data.</text>
</comment>
<evidence type="ECO:0000313" key="3">
    <source>
        <dbReference type="Proteomes" id="UP001204445"/>
    </source>
</evidence>
<sequence length="261" mass="28798">MDIGFNKGIAVIEPKHNEPSTAKELHWRSAGLTHVGKIRRHNEDSFLERSDIGLWAVADGMGGHSAGDVASQMIVDSLNQVTDEDSLPQRISQIEDQLLQVNQHLIEKATEGGQRLTIGSTVVALLTYRDLGVFIWAGDSRIYRHREDQLQQLSADHSQVELYVEQGLISREEASHHPHANMITRAVGAADELFLDMDMCNLRSGDRFLLCSDGLTKHVTDLEIRDLLADGDTGAAANNLVDLSLTRKAADNITVVVVDIF</sequence>
<dbReference type="EMBL" id="JANUCT010000002">
    <property type="protein sequence ID" value="MCS3902433.1"/>
    <property type="molecule type" value="Genomic_DNA"/>
</dbReference>
<dbReference type="PROSITE" id="PS51746">
    <property type="entry name" value="PPM_2"/>
    <property type="match status" value="1"/>
</dbReference>
<dbReference type="SUPFAM" id="SSF81606">
    <property type="entry name" value="PP2C-like"/>
    <property type="match status" value="1"/>
</dbReference>
<protein>
    <submittedName>
        <fullName evidence="2">Serine/threonine protein phosphatase PrpC</fullName>
    </submittedName>
</protein>
<organism evidence="2 3">
    <name type="scientific">Methylohalomonas lacus</name>
    <dbReference type="NCBI Taxonomy" id="398773"/>
    <lineage>
        <taxon>Bacteria</taxon>
        <taxon>Pseudomonadati</taxon>
        <taxon>Pseudomonadota</taxon>
        <taxon>Gammaproteobacteria</taxon>
        <taxon>Methylohalomonadales</taxon>
        <taxon>Methylohalomonadaceae</taxon>
        <taxon>Methylohalomonas</taxon>
    </lineage>
</organism>
<dbReference type="InterPro" id="IPR015655">
    <property type="entry name" value="PP2C"/>
</dbReference>
<keyword evidence="3" id="KW-1185">Reference proteome</keyword>
<dbReference type="InterPro" id="IPR001932">
    <property type="entry name" value="PPM-type_phosphatase-like_dom"/>
</dbReference>
<dbReference type="InterPro" id="IPR036457">
    <property type="entry name" value="PPM-type-like_dom_sf"/>
</dbReference>
<dbReference type="CDD" id="cd00143">
    <property type="entry name" value="PP2Cc"/>
    <property type="match status" value="1"/>
</dbReference>
<dbReference type="Gene3D" id="3.60.40.10">
    <property type="entry name" value="PPM-type phosphatase domain"/>
    <property type="match status" value="1"/>
</dbReference>
<dbReference type="AlphaFoldDB" id="A0AAE3HJM0"/>
<dbReference type="Pfam" id="PF13672">
    <property type="entry name" value="PP2C_2"/>
    <property type="match status" value="1"/>
</dbReference>
<reference evidence="2" key="1">
    <citation type="submission" date="2022-08" db="EMBL/GenBank/DDBJ databases">
        <title>Genomic Encyclopedia of Type Strains, Phase III (KMG-III): the genomes of soil and plant-associated and newly described type strains.</title>
        <authorList>
            <person name="Whitman W."/>
        </authorList>
    </citation>
    <scope>NUCLEOTIDE SEQUENCE</scope>
    <source>
        <strain evidence="2">HMT 1</strain>
    </source>
</reference>
<dbReference type="SMART" id="SM00332">
    <property type="entry name" value="PP2Cc"/>
    <property type="match status" value="1"/>
</dbReference>
<dbReference type="PANTHER" id="PTHR13832:SF827">
    <property type="entry name" value="PROTEIN PHOSPHATASE 1L"/>
    <property type="match status" value="1"/>
</dbReference>
<proteinExistence type="predicted"/>
<accession>A0AAE3HJM0</accession>
<dbReference type="PANTHER" id="PTHR13832">
    <property type="entry name" value="PROTEIN PHOSPHATASE 2C"/>
    <property type="match status" value="1"/>
</dbReference>